<comment type="caution">
    <text evidence="1">The sequence shown here is derived from an EMBL/GenBank/DDBJ whole genome shotgun (WGS) entry which is preliminary data.</text>
</comment>
<sequence>MDKNLVHLHILNGSREIPIKGTPKKYYNLYSECWQDDGIKRPNIAEVGERLSALEYLNDDVIKKDNTVPTLCILAREIKINIFRFILHPKNLSLTCRCWNDIINCPQARAEWILYHYGNAHSLFHAVRLGPCFINNSVAESILAKGGLFSHYFAQRLLMDFGCIDNFNELVEHKIRHIKQADAEKIQHLQKKNSVHWACDLPIQVFIYLVLETPKRFNELEIALKGNDMKLFHLYTGDVNKINERLSELIELGFKLTYSVICDILEHRFYDIGEILLESFLSLKKDNHFFENCVIEVIKPERNLKKMDLLDFLYNNMKQNQEEIFLNAMRFYHFNGNDCEKLKTYTTSIRPLSLSKIYYDWALSKFKANSIIASLCFEDILQTRISIISNLSDKKPLSAWNDYRQIDTKLLGVWIDGIRLISGNPGEYVKSRRPSSTVMLMTFSHSQTSSKYFLYQ</sequence>
<dbReference type="AlphaFoldDB" id="A0A9N9IIT8"/>
<reference evidence="1" key="1">
    <citation type="submission" date="2021-06" db="EMBL/GenBank/DDBJ databases">
        <authorList>
            <person name="Kallberg Y."/>
            <person name="Tangrot J."/>
            <person name="Rosling A."/>
        </authorList>
    </citation>
    <scope>NUCLEOTIDE SEQUENCE</scope>
    <source>
        <strain evidence="1">FL966</strain>
    </source>
</reference>
<gene>
    <name evidence="1" type="ORF">CPELLU_LOCUS13896</name>
</gene>
<dbReference type="EMBL" id="CAJVQA010015502">
    <property type="protein sequence ID" value="CAG8737557.1"/>
    <property type="molecule type" value="Genomic_DNA"/>
</dbReference>
<dbReference type="Proteomes" id="UP000789759">
    <property type="component" value="Unassembled WGS sequence"/>
</dbReference>
<dbReference type="OrthoDB" id="270318at2759"/>
<evidence type="ECO:0000313" key="1">
    <source>
        <dbReference type="EMBL" id="CAG8737557.1"/>
    </source>
</evidence>
<protein>
    <submittedName>
        <fullName evidence="1">5187_t:CDS:1</fullName>
    </submittedName>
</protein>
<evidence type="ECO:0000313" key="2">
    <source>
        <dbReference type="Proteomes" id="UP000789759"/>
    </source>
</evidence>
<accession>A0A9N9IIT8</accession>
<name>A0A9N9IIT8_9GLOM</name>
<organism evidence="1 2">
    <name type="scientific">Cetraspora pellucida</name>
    <dbReference type="NCBI Taxonomy" id="1433469"/>
    <lineage>
        <taxon>Eukaryota</taxon>
        <taxon>Fungi</taxon>
        <taxon>Fungi incertae sedis</taxon>
        <taxon>Mucoromycota</taxon>
        <taxon>Glomeromycotina</taxon>
        <taxon>Glomeromycetes</taxon>
        <taxon>Diversisporales</taxon>
        <taxon>Gigasporaceae</taxon>
        <taxon>Cetraspora</taxon>
    </lineage>
</organism>
<keyword evidence="2" id="KW-1185">Reference proteome</keyword>
<proteinExistence type="predicted"/>
<feature type="non-terminal residue" evidence="1">
    <location>
        <position position="456"/>
    </location>
</feature>